<dbReference type="AlphaFoldDB" id="A0A1V6R8Y6"/>
<accession>A0A1V6R8Y6</accession>
<name>A0A1V6R8Y6_9EURO</name>
<keyword evidence="2" id="KW-1185">Reference proteome</keyword>
<protein>
    <submittedName>
        <fullName evidence="1">Uncharacterized protein</fullName>
    </submittedName>
</protein>
<comment type="caution">
    <text evidence="1">The sequence shown here is derived from an EMBL/GenBank/DDBJ whole genome shotgun (WGS) entry which is preliminary data.</text>
</comment>
<reference evidence="2" key="1">
    <citation type="journal article" date="2017" name="Nat. Microbiol.">
        <title>Global analysis of biosynthetic gene clusters reveals vast potential of secondary metabolite production in Penicillium species.</title>
        <authorList>
            <person name="Nielsen J.C."/>
            <person name="Grijseels S."/>
            <person name="Prigent S."/>
            <person name="Ji B."/>
            <person name="Dainat J."/>
            <person name="Nielsen K.F."/>
            <person name="Frisvad J.C."/>
            <person name="Workman M."/>
            <person name="Nielsen J."/>
        </authorList>
    </citation>
    <scope>NUCLEOTIDE SEQUENCE [LARGE SCALE GENOMIC DNA]</scope>
    <source>
        <strain evidence="2">IBT 29525</strain>
    </source>
</reference>
<sequence length="51" mass="6177">MGYFTAFQIEDREQWTEWKGVPKLGVDDLVLQWDSPEKDLIFHYQTKLNIF</sequence>
<proteinExistence type="predicted"/>
<dbReference type="Proteomes" id="UP000191612">
    <property type="component" value="Unassembled WGS sequence"/>
</dbReference>
<organism evidence="1 2">
    <name type="scientific">Penicillium solitum</name>
    <dbReference type="NCBI Taxonomy" id="60172"/>
    <lineage>
        <taxon>Eukaryota</taxon>
        <taxon>Fungi</taxon>
        <taxon>Dikarya</taxon>
        <taxon>Ascomycota</taxon>
        <taxon>Pezizomycotina</taxon>
        <taxon>Eurotiomycetes</taxon>
        <taxon>Eurotiomycetidae</taxon>
        <taxon>Eurotiales</taxon>
        <taxon>Aspergillaceae</taxon>
        <taxon>Penicillium</taxon>
    </lineage>
</organism>
<gene>
    <name evidence="1" type="ORF">PENSOL_c011G01574</name>
</gene>
<dbReference type="EMBL" id="MDYO01000011">
    <property type="protein sequence ID" value="OQD97763.1"/>
    <property type="molecule type" value="Genomic_DNA"/>
</dbReference>
<evidence type="ECO:0000313" key="2">
    <source>
        <dbReference type="Proteomes" id="UP000191612"/>
    </source>
</evidence>
<evidence type="ECO:0000313" key="1">
    <source>
        <dbReference type="EMBL" id="OQD97763.1"/>
    </source>
</evidence>